<protein>
    <recommendedName>
        <fullName evidence="5">Proline dehydrogenase PutA domain-containing protein</fullName>
    </recommendedName>
</protein>
<evidence type="ECO:0000313" key="3">
    <source>
        <dbReference type="EMBL" id="MFC6673794.1"/>
    </source>
</evidence>
<dbReference type="InterPro" id="IPR024090">
    <property type="entry name" value="PRODH_PutA_dom_I"/>
</dbReference>
<dbReference type="InterPro" id="IPR024089">
    <property type="entry name" value="PRODH_PutA_dom_I/II"/>
</dbReference>
<dbReference type="RefSeq" id="WP_379912468.1">
    <property type="nucleotide sequence ID" value="NZ_JBHSWE010000001.1"/>
</dbReference>
<reference evidence="4" key="1">
    <citation type="journal article" date="2019" name="Int. J. Syst. Evol. Microbiol.">
        <title>The Global Catalogue of Microorganisms (GCM) 10K type strain sequencing project: providing services to taxonomists for standard genome sequencing and annotation.</title>
        <authorList>
            <consortium name="The Broad Institute Genomics Platform"/>
            <consortium name="The Broad Institute Genome Sequencing Center for Infectious Disease"/>
            <person name="Wu L."/>
            <person name="Ma J."/>
        </authorList>
    </citation>
    <scope>NUCLEOTIDE SEQUENCE [LARGE SCALE GENOMIC DNA]</scope>
    <source>
        <strain evidence="4">NBRC 111756</strain>
    </source>
</reference>
<name>A0ABW2A8W8_9GAMM</name>
<organism evidence="3 4">
    <name type="scientific">Marinobacterium aestuariivivens</name>
    <dbReference type="NCBI Taxonomy" id="1698799"/>
    <lineage>
        <taxon>Bacteria</taxon>
        <taxon>Pseudomonadati</taxon>
        <taxon>Pseudomonadota</taxon>
        <taxon>Gammaproteobacteria</taxon>
        <taxon>Oceanospirillales</taxon>
        <taxon>Oceanospirillaceae</taxon>
        <taxon>Marinobacterium</taxon>
    </lineage>
</organism>
<evidence type="ECO:0000259" key="2">
    <source>
        <dbReference type="Pfam" id="PF18327"/>
    </source>
</evidence>
<keyword evidence="4" id="KW-1185">Reference proteome</keyword>
<dbReference type="EMBL" id="JBHSWE010000001">
    <property type="protein sequence ID" value="MFC6673794.1"/>
    <property type="molecule type" value="Genomic_DNA"/>
</dbReference>
<dbReference type="Gene3D" id="1.10.2060.10">
    <property type="entry name" value="PutA proline dehydrogenase (PRODH), domain 2"/>
    <property type="match status" value="1"/>
</dbReference>
<evidence type="ECO:0000313" key="4">
    <source>
        <dbReference type="Proteomes" id="UP001596422"/>
    </source>
</evidence>
<dbReference type="InterPro" id="IPR041349">
    <property type="entry name" value="PRODH"/>
</dbReference>
<dbReference type="Proteomes" id="UP001596422">
    <property type="component" value="Unassembled WGS sequence"/>
</dbReference>
<sequence>MNNKALSMTACRETIRSHYLADESAVVKTLAADAGISPDVRSRISERAAALVRDVRANSTPTMMEKFLAQYGLTTREGVALMCLAEALLRVPDKITIDALIEDKISSGNWGGHRGKSKSSLINSATWGLLLTGRLLSPVDQQGWQRPCVAWSSVWASRWCVPPWRRR</sequence>
<evidence type="ECO:0008006" key="5">
    <source>
        <dbReference type="Google" id="ProtNLM"/>
    </source>
</evidence>
<gene>
    <name evidence="3" type="ORF">ACFQDL_29675</name>
</gene>
<dbReference type="Pfam" id="PF14850">
    <property type="entry name" value="Pro_dh-DNA_bdg"/>
    <property type="match status" value="1"/>
</dbReference>
<evidence type="ECO:0000259" key="1">
    <source>
        <dbReference type="Pfam" id="PF14850"/>
    </source>
</evidence>
<dbReference type="Gene3D" id="1.20.5.550">
    <property type="entry name" value="Single Helix bin"/>
    <property type="match status" value="1"/>
</dbReference>
<dbReference type="InterPro" id="IPR024082">
    <property type="entry name" value="PRODH_PutA_dom_II"/>
</dbReference>
<dbReference type="SUPFAM" id="SSF81935">
    <property type="entry name" value="N-terminal domain of bifunctional PutA protein"/>
    <property type="match status" value="1"/>
</dbReference>
<dbReference type="Pfam" id="PF18327">
    <property type="entry name" value="PRODH"/>
    <property type="match status" value="1"/>
</dbReference>
<comment type="caution">
    <text evidence="3">The sequence shown here is derived from an EMBL/GenBank/DDBJ whole genome shotgun (WGS) entry which is preliminary data.</text>
</comment>
<accession>A0ABW2A8W8</accession>
<feature type="domain" description="Proline dehydrogenase PutA" evidence="1">
    <location>
        <begin position="63"/>
        <end position="141"/>
    </location>
</feature>
<feature type="domain" description="Proline utilization A proline dehydrogenase N-terminal" evidence="2">
    <location>
        <begin position="9"/>
        <end position="56"/>
    </location>
</feature>
<proteinExistence type="predicted"/>